<feature type="binding site" evidence="6">
    <location>
        <position position="185"/>
    </location>
    <ligand>
        <name>molybdate</name>
        <dbReference type="ChEBI" id="CHEBI:36264"/>
    </ligand>
</feature>
<dbReference type="GO" id="GO:1901359">
    <property type="term" value="F:tungstate binding"/>
    <property type="evidence" value="ECO:0007669"/>
    <property type="project" value="UniProtKB-ARBA"/>
</dbReference>
<evidence type="ECO:0000256" key="6">
    <source>
        <dbReference type="PIRSR" id="PIRSR004846-1"/>
    </source>
</evidence>
<comment type="caution">
    <text evidence="8">The sequence shown here is derived from an EMBL/GenBank/DDBJ whole genome shotgun (WGS) entry which is preliminary data.</text>
</comment>
<evidence type="ECO:0000256" key="5">
    <source>
        <dbReference type="ARBA" id="ARBA00062515"/>
    </source>
</evidence>
<dbReference type="GO" id="GO:0030973">
    <property type="term" value="F:molybdate ion binding"/>
    <property type="evidence" value="ECO:0007669"/>
    <property type="project" value="TreeGrafter"/>
</dbReference>
<dbReference type="CDD" id="cd00993">
    <property type="entry name" value="PBP2_ModA_like"/>
    <property type="match status" value="1"/>
</dbReference>
<keyword evidence="9" id="KW-1185">Reference proteome</keyword>
<name>A0A8J7IM23_9BACT</name>
<dbReference type="EMBL" id="JAEMHM010000002">
    <property type="protein sequence ID" value="MBJ6723633.1"/>
    <property type="molecule type" value="Genomic_DNA"/>
</dbReference>
<feature type="binding site" evidence="6">
    <location>
        <position position="167"/>
    </location>
    <ligand>
        <name>molybdate</name>
        <dbReference type="ChEBI" id="CHEBI:36264"/>
    </ligand>
</feature>
<dbReference type="PANTHER" id="PTHR30632:SF0">
    <property type="entry name" value="SULFATE-BINDING PROTEIN"/>
    <property type="match status" value="1"/>
</dbReference>
<accession>A0A8J7IM23</accession>
<evidence type="ECO:0000313" key="9">
    <source>
        <dbReference type="Proteomes" id="UP000636888"/>
    </source>
</evidence>
<dbReference type="PANTHER" id="PTHR30632">
    <property type="entry name" value="MOLYBDATE-BINDING PERIPLASMIC PROTEIN"/>
    <property type="match status" value="1"/>
</dbReference>
<organism evidence="8 9">
    <name type="scientific">Geomesophilobacter sediminis</name>
    <dbReference type="NCBI Taxonomy" id="2798584"/>
    <lineage>
        <taxon>Bacteria</taxon>
        <taxon>Pseudomonadati</taxon>
        <taxon>Thermodesulfobacteriota</taxon>
        <taxon>Desulfuromonadia</taxon>
        <taxon>Geobacterales</taxon>
        <taxon>Geobacteraceae</taxon>
        <taxon>Geomesophilobacter</taxon>
    </lineage>
</organism>
<evidence type="ECO:0000256" key="4">
    <source>
        <dbReference type="ARBA" id="ARBA00022729"/>
    </source>
</evidence>
<dbReference type="NCBIfam" id="TIGR01256">
    <property type="entry name" value="modA"/>
    <property type="match status" value="1"/>
</dbReference>
<evidence type="ECO:0000256" key="1">
    <source>
        <dbReference type="ARBA" id="ARBA00009175"/>
    </source>
</evidence>
<feature type="binding site" evidence="6">
    <location>
        <position position="62"/>
    </location>
    <ligand>
        <name>molybdate</name>
        <dbReference type="ChEBI" id="CHEBI:36264"/>
    </ligand>
</feature>
<gene>
    <name evidence="8" type="primary">modA</name>
    <name evidence="8" type="ORF">JFN93_02820</name>
</gene>
<dbReference type="RefSeq" id="WP_199382473.1">
    <property type="nucleotide sequence ID" value="NZ_JAEMHM010000002.1"/>
</dbReference>
<dbReference type="InterPro" id="IPR050682">
    <property type="entry name" value="ModA/WtpA"/>
</dbReference>
<feature type="binding site" evidence="6">
    <location>
        <position position="140"/>
    </location>
    <ligand>
        <name>molybdate</name>
        <dbReference type="ChEBI" id="CHEBI:36264"/>
    </ligand>
</feature>
<protein>
    <submittedName>
        <fullName evidence="8">Molybdate ABC transporter substrate-binding protein</fullName>
    </submittedName>
</protein>
<dbReference type="Pfam" id="PF13531">
    <property type="entry name" value="SBP_bac_11"/>
    <property type="match status" value="1"/>
</dbReference>
<evidence type="ECO:0000256" key="3">
    <source>
        <dbReference type="ARBA" id="ARBA00022723"/>
    </source>
</evidence>
<dbReference type="AlphaFoldDB" id="A0A8J7IM23"/>
<evidence type="ECO:0000313" key="8">
    <source>
        <dbReference type="EMBL" id="MBJ6723633.1"/>
    </source>
</evidence>
<keyword evidence="3 6" id="KW-0479">Metal-binding</keyword>
<feature type="chain" id="PRO_5035273451" evidence="7">
    <location>
        <begin position="25"/>
        <end position="249"/>
    </location>
</feature>
<dbReference type="Proteomes" id="UP000636888">
    <property type="component" value="Unassembled WGS sequence"/>
</dbReference>
<dbReference type="InterPro" id="IPR005950">
    <property type="entry name" value="ModA"/>
</dbReference>
<comment type="subunit">
    <text evidence="5">The complex is composed of two ATP-binding proteins (ModC), two transmembrane proteins (ModB) and a solute-binding protein (ModA).</text>
</comment>
<dbReference type="Gene3D" id="3.40.190.10">
    <property type="entry name" value="Periplasmic binding protein-like II"/>
    <property type="match status" value="2"/>
</dbReference>
<evidence type="ECO:0000256" key="2">
    <source>
        <dbReference type="ARBA" id="ARBA00022505"/>
    </source>
</evidence>
<dbReference type="GO" id="GO:0015689">
    <property type="term" value="P:molybdate ion transport"/>
    <property type="evidence" value="ECO:0007669"/>
    <property type="project" value="InterPro"/>
</dbReference>
<reference evidence="8" key="1">
    <citation type="submission" date="2020-12" db="EMBL/GenBank/DDBJ databases">
        <title>Geomonas sp. Red875, isolated from river sediment.</title>
        <authorList>
            <person name="Xu Z."/>
            <person name="Zhang Z."/>
            <person name="Masuda Y."/>
            <person name="Itoh H."/>
            <person name="Senoo K."/>
        </authorList>
    </citation>
    <scope>NUCLEOTIDE SEQUENCE</scope>
    <source>
        <strain evidence="8">Red875</strain>
    </source>
</reference>
<proteinExistence type="inferred from homology"/>
<sequence>MGNCLKRLILGGLLLLMLAAPALAGEINVSAAASLKEALTEIANIYMKRTSDVKVVCNFGASGLLAQQVLNGAPTDIFISANLEWIEFLKAKGVLEPRSIRPFTFNALVFVAEPSKKVGSLEDLLKLQKIAIGSPKSVPAGAYAMDVLKKAGLDQKLGKRLVLAKDVRECLAYAERGEVDGAFVYRSDALQAQKVAIAFTVPRGNGPRIIYPGAMTETGSKKQEALAFYRFLQSGPAKAVLAKYGFSKN</sequence>
<dbReference type="FunFam" id="3.40.190.10:FF:000035">
    <property type="entry name" value="Molybdate ABC transporter substrate-binding protein"/>
    <property type="match status" value="1"/>
</dbReference>
<evidence type="ECO:0000256" key="7">
    <source>
        <dbReference type="SAM" id="SignalP"/>
    </source>
</evidence>
<dbReference type="GO" id="GO:0046872">
    <property type="term" value="F:metal ion binding"/>
    <property type="evidence" value="ECO:0007669"/>
    <property type="project" value="UniProtKB-KW"/>
</dbReference>
<keyword evidence="2 6" id="KW-0500">Molybdenum</keyword>
<comment type="similarity">
    <text evidence="1">Belongs to the bacterial solute-binding protein ModA family.</text>
</comment>
<feature type="signal peptide" evidence="7">
    <location>
        <begin position="1"/>
        <end position="24"/>
    </location>
</feature>
<dbReference type="PIRSF" id="PIRSF004846">
    <property type="entry name" value="ModA"/>
    <property type="match status" value="1"/>
</dbReference>
<feature type="binding site" evidence="6">
    <location>
        <position position="34"/>
    </location>
    <ligand>
        <name>molybdate</name>
        <dbReference type="ChEBI" id="CHEBI:36264"/>
    </ligand>
</feature>
<dbReference type="SUPFAM" id="SSF53850">
    <property type="entry name" value="Periplasmic binding protein-like II"/>
    <property type="match status" value="1"/>
</dbReference>
<keyword evidence="4 7" id="KW-0732">Signal</keyword>